<dbReference type="RefSeq" id="WP_262427241.1">
    <property type="nucleotide sequence ID" value="NZ_JACRTJ010000013.1"/>
</dbReference>
<dbReference type="EMBL" id="JACRTJ010000013">
    <property type="protein sequence ID" value="MBC8598731.1"/>
    <property type="molecule type" value="Genomic_DNA"/>
</dbReference>
<organism evidence="7 8">
    <name type="scientific">Enterocloster hominis</name>
    <name type="common">ex Liu et al. 2021</name>
    <dbReference type="NCBI Taxonomy" id="2763663"/>
    <lineage>
        <taxon>Bacteria</taxon>
        <taxon>Bacillati</taxon>
        <taxon>Bacillota</taxon>
        <taxon>Clostridia</taxon>
        <taxon>Lachnospirales</taxon>
        <taxon>Lachnospiraceae</taxon>
        <taxon>Enterocloster</taxon>
    </lineage>
</organism>
<feature type="domain" description="Phosphotyrosine protein phosphatase I" evidence="6">
    <location>
        <begin position="5"/>
        <end position="154"/>
    </location>
</feature>
<dbReference type="PRINTS" id="PR00719">
    <property type="entry name" value="LMWPTPASE"/>
</dbReference>
<dbReference type="InterPro" id="IPR017867">
    <property type="entry name" value="Tyr_phospatase_low_mol_wt"/>
</dbReference>
<evidence type="ECO:0000256" key="1">
    <source>
        <dbReference type="ARBA" id="ARBA00011063"/>
    </source>
</evidence>
<comment type="similarity">
    <text evidence="1">Belongs to the low molecular weight phosphotyrosine protein phosphatase family.</text>
</comment>
<gene>
    <name evidence="7" type="ORF">H8708_05700</name>
</gene>
<evidence type="ECO:0000313" key="7">
    <source>
        <dbReference type="EMBL" id="MBC8598731.1"/>
    </source>
</evidence>
<sequence length="161" mass="18384">MKRYVRVLFICHGNICRSPMAEFVLKDMVSRRGMADQFEIASAATSTEEIWNGVGNPVYPPAREELAKHGIRCDGKRAVQLKAADYDHYDYLIGMDSMNIRNIERMTGHRSGDKIRKLLEFAGSTADCRDPWYSGAFDETYRDVVTGCTAFLEYLEREGRI</sequence>
<evidence type="ECO:0000256" key="5">
    <source>
        <dbReference type="ARBA" id="ARBA00051722"/>
    </source>
</evidence>
<protein>
    <recommendedName>
        <fullName evidence="2">protein-tyrosine-phosphatase</fullName>
        <ecNumber evidence="2">3.1.3.48</ecNumber>
    </recommendedName>
</protein>
<comment type="catalytic activity">
    <reaction evidence="5">
        <text>O-phospho-L-tyrosyl-[protein] + H2O = L-tyrosyl-[protein] + phosphate</text>
        <dbReference type="Rhea" id="RHEA:10684"/>
        <dbReference type="Rhea" id="RHEA-COMP:10136"/>
        <dbReference type="Rhea" id="RHEA-COMP:20101"/>
        <dbReference type="ChEBI" id="CHEBI:15377"/>
        <dbReference type="ChEBI" id="CHEBI:43474"/>
        <dbReference type="ChEBI" id="CHEBI:46858"/>
        <dbReference type="ChEBI" id="CHEBI:61978"/>
        <dbReference type="EC" id="3.1.3.48"/>
    </reaction>
</comment>
<dbReference type="InterPro" id="IPR050438">
    <property type="entry name" value="LMW_PTPase"/>
</dbReference>
<evidence type="ECO:0000313" key="8">
    <source>
        <dbReference type="Proteomes" id="UP000647491"/>
    </source>
</evidence>
<dbReference type="InterPro" id="IPR023485">
    <property type="entry name" value="Ptyr_pPase"/>
</dbReference>
<keyword evidence="8" id="KW-1185">Reference proteome</keyword>
<dbReference type="PANTHER" id="PTHR11717:SF7">
    <property type="entry name" value="LOW MOLECULAR WEIGHT PHOSPHOTYROSINE PROTEIN PHOSPHATASE"/>
    <property type="match status" value="1"/>
</dbReference>
<keyword evidence="3" id="KW-0378">Hydrolase</keyword>
<evidence type="ECO:0000259" key="6">
    <source>
        <dbReference type="SMART" id="SM00226"/>
    </source>
</evidence>
<keyword evidence="4" id="KW-0904">Protein phosphatase</keyword>
<reference evidence="7 8" key="1">
    <citation type="submission" date="2020-08" db="EMBL/GenBank/DDBJ databases">
        <title>Genome public.</title>
        <authorList>
            <person name="Liu C."/>
            <person name="Sun Q."/>
        </authorList>
    </citation>
    <scope>NUCLEOTIDE SEQUENCE [LARGE SCALE GENOMIC DNA]</scope>
    <source>
        <strain evidence="7 8">BX10</strain>
    </source>
</reference>
<dbReference type="SUPFAM" id="SSF52788">
    <property type="entry name" value="Phosphotyrosine protein phosphatases I"/>
    <property type="match status" value="1"/>
</dbReference>
<evidence type="ECO:0000256" key="3">
    <source>
        <dbReference type="ARBA" id="ARBA00022801"/>
    </source>
</evidence>
<dbReference type="PANTHER" id="PTHR11717">
    <property type="entry name" value="LOW MOLECULAR WEIGHT PROTEIN TYROSINE PHOSPHATASE"/>
    <property type="match status" value="1"/>
</dbReference>
<dbReference type="Pfam" id="PF01451">
    <property type="entry name" value="LMWPc"/>
    <property type="match status" value="1"/>
</dbReference>
<dbReference type="Gene3D" id="3.40.50.2300">
    <property type="match status" value="1"/>
</dbReference>
<dbReference type="SMART" id="SM00226">
    <property type="entry name" value="LMWPc"/>
    <property type="match status" value="1"/>
</dbReference>
<accession>A0ABR7NRJ0</accession>
<comment type="caution">
    <text evidence="7">The sequence shown here is derived from an EMBL/GenBank/DDBJ whole genome shotgun (WGS) entry which is preliminary data.</text>
</comment>
<dbReference type="CDD" id="cd16343">
    <property type="entry name" value="LMWPTP"/>
    <property type="match status" value="1"/>
</dbReference>
<dbReference type="InterPro" id="IPR036196">
    <property type="entry name" value="Ptyr_pPase_sf"/>
</dbReference>
<evidence type="ECO:0000256" key="2">
    <source>
        <dbReference type="ARBA" id="ARBA00013064"/>
    </source>
</evidence>
<proteinExistence type="inferred from homology"/>
<name>A0ABR7NRJ0_9FIRM</name>
<evidence type="ECO:0000256" key="4">
    <source>
        <dbReference type="ARBA" id="ARBA00022912"/>
    </source>
</evidence>
<dbReference type="Proteomes" id="UP000647491">
    <property type="component" value="Unassembled WGS sequence"/>
</dbReference>
<dbReference type="EC" id="3.1.3.48" evidence="2"/>